<evidence type="ECO:0008006" key="3">
    <source>
        <dbReference type="Google" id="ProtNLM"/>
    </source>
</evidence>
<proteinExistence type="predicted"/>
<comment type="caution">
    <text evidence="1">The sequence shown here is derived from an EMBL/GenBank/DDBJ whole genome shotgun (WGS) entry which is preliminary data.</text>
</comment>
<dbReference type="EMBL" id="JAQIIO010000002">
    <property type="protein sequence ID" value="MDA5093230.1"/>
    <property type="molecule type" value="Genomic_DNA"/>
</dbReference>
<protein>
    <recommendedName>
        <fullName evidence="3">Acyl carrier protein</fullName>
    </recommendedName>
</protein>
<dbReference type="Proteomes" id="UP001528040">
    <property type="component" value="Unassembled WGS sequence"/>
</dbReference>
<keyword evidence="2" id="KW-1185">Reference proteome</keyword>
<sequence length="42" mass="4836">MSEALYRSIEIYYDIESIPGTFDHPLEFRNAAMELIEGALDD</sequence>
<evidence type="ECO:0000313" key="1">
    <source>
        <dbReference type="EMBL" id="MDA5093230.1"/>
    </source>
</evidence>
<gene>
    <name evidence="1" type="ORF">O2N63_03940</name>
</gene>
<evidence type="ECO:0000313" key="2">
    <source>
        <dbReference type="Proteomes" id="UP001528040"/>
    </source>
</evidence>
<organism evidence="1 2">
    <name type="scientific">Aliiroseovarius salicola</name>
    <dbReference type="NCBI Taxonomy" id="3009082"/>
    <lineage>
        <taxon>Bacteria</taxon>
        <taxon>Pseudomonadati</taxon>
        <taxon>Pseudomonadota</taxon>
        <taxon>Alphaproteobacteria</taxon>
        <taxon>Rhodobacterales</taxon>
        <taxon>Paracoccaceae</taxon>
        <taxon>Aliiroseovarius</taxon>
    </lineage>
</organism>
<name>A0ABT4VY96_9RHOB</name>
<reference evidence="1 2" key="1">
    <citation type="submission" date="2023-01" db="EMBL/GenBank/DDBJ databases">
        <authorList>
            <person name="Yoon J.-W."/>
        </authorList>
    </citation>
    <scope>NUCLEOTIDE SEQUENCE [LARGE SCALE GENOMIC DNA]</scope>
    <source>
        <strain evidence="1 2">KMU-50</strain>
    </source>
</reference>
<dbReference type="RefSeq" id="WP_271052918.1">
    <property type="nucleotide sequence ID" value="NZ_JAQIIO010000002.1"/>
</dbReference>
<accession>A0ABT4VY96</accession>